<dbReference type="InterPro" id="IPR001633">
    <property type="entry name" value="EAL_dom"/>
</dbReference>
<dbReference type="SUPFAM" id="SSF141868">
    <property type="entry name" value="EAL domain-like"/>
    <property type="match status" value="1"/>
</dbReference>
<evidence type="ECO:0000313" key="3">
    <source>
        <dbReference type="Proteomes" id="UP000636505"/>
    </source>
</evidence>
<dbReference type="CDD" id="cd01948">
    <property type="entry name" value="EAL"/>
    <property type="match status" value="1"/>
</dbReference>
<gene>
    <name evidence="2" type="ORF">IQ241_23675</name>
</gene>
<dbReference type="Pfam" id="PF00563">
    <property type="entry name" value="EAL"/>
    <property type="match status" value="1"/>
</dbReference>
<evidence type="ECO:0000259" key="1">
    <source>
        <dbReference type="PROSITE" id="PS50883"/>
    </source>
</evidence>
<dbReference type="Proteomes" id="UP000636505">
    <property type="component" value="Unassembled WGS sequence"/>
</dbReference>
<keyword evidence="3" id="KW-1185">Reference proteome</keyword>
<organism evidence="2 3">
    <name type="scientific">Vasconcelosia minhoensis LEGE 07310</name>
    <dbReference type="NCBI Taxonomy" id="915328"/>
    <lineage>
        <taxon>Bacteria</taxon>
        <taxon>Bacillati</taxon>
        <taxon>Cyanobacteriota</taxon>
        <taxon>Cyanophyceae</taxon>
        <taxon>Nodosilineales</taxon>
        <taxon>Cymatolegaceae</taxon>
        <taxon>Vasconcelosia</taxon>
        <taxon>Vasconcelosia minhoensis</taxon>
    </lineage>
</organism>
<feature type="domain" description="EAL" evidence="1">
    <location>
        <begin position="1"/>
        <end position="247"/>
    </location>
</feature>
<accession>A0A8J7ASY5</accession>
<sequence>MNQDRTPFRIEYQPIITMETGQLDGFEALVRWIHPEQGLISPSEFIPLAEDTDLILELGEWVLKNACRQVQQWRQNRPYQALNIAVNISGRQLLKPDFACEVSEILQDLGLNPSSLTLEITESIALESFQETVGALNQLRANGIQIAIDDFGTGYSCLSRLHSFGASSLKIDRAFISQMGDTGERSEIVEAIIAVAHSLKMRVVAEGIETVGQLDRLRALDCDWGQGYYFSRSLPSSAVDELLKKAPNWIESADRLAPRLN</sequence>
<dbReference type="InterPro" id="IPR035919">
    <property type="entry name" value="EAL_sf"/>
</dbReference>
<dbReference type="GO" id="GO:0071111">
    <property type="term" value="F:cyclic-guanylate-specific phosphodiesterase activity"/>
    <property type="evidence" value="ECO:0007669"/>
    <property type="project" value="InterPro"/>
</dbReference>
<comment type="caution">
    <text evidence="2">The sequence shown here is derived from an EMBL/GenBank/DDBJ whole genome shotgun (WGS) entry which is preliminary data.</text>
</comment>
<dbReference type="PANTHER" id="PTHR33121">
    <property type="entry name" value="CYCLIC DI-GMP PHOSPHODIESTERASE PDEF"/>
    <property type="match status" value="1"/>
</dbReference>
<protein>
    <submittedName>
        <fullName evidence="2">EAL domain-containing protein</fullName>
    </submittedName>
</protein>
<dbReference type="EMBL" id="JADEXG010000095">
    <property type="protein sequence ID" value="MBE9080251.1"/>
    <property type="molecule type" value="Genomic_DNA"/>
</dbReference>
<name>A0A8J7ASY5_9CYAN</name>
<proteinExistence type="predicted"/>
<dbReference type="AlphaFoldDB" id="A0A8J7ASY5"/>
<evidence type="ECO:0000313" key="2">
    <source>
        <dbReference type="EMBL" id="MBE9080251.1"/>
    </source>
</evidence>
<dbReference type="PANTHER" id="PTHR33121:SF70">
    <property type="entry name" value="SIGNALING PROTEIN YKOW"/>
    <property type="match status" value="1"/>
</dbReference>
<dbReference type="Gene3D" id="3.20.20.450">
    <property type="entry name" value="EAL domain"/>
    <property type="match status" value="1"/>
</dbReference>
<dbReference type="RefSeq" id="WP_193912012.1">
    <property type="nucleotide sequence ID" value="NZ_JADEXG010000095.1"/>
</dbReference>
<dbReference type="SMART" id="SM00052">
    <property type="entry name" value="EAL"/>
    <property type="match status" value="1"/>
</dbReference>
<reference evidence="2" key="1">
    <citation type="submission" date="2020-10" db="EMBL/GenBank/DDBJ databases">
        <authorList>
            <person name="Castelo-Branco R."/>
            <person name="Eusebio N."/>
            <person name="Adriana R."/>
            <person name="Vieira A."/>
            <person name="Brugerolle De Fraissinette N."/>
            <person name="Rezende De Castro R."/>
            <person name="Schneider M.P."/>
            <person name="Vasconcelos V."/>
            <person name="Leao P.N."/>
        </authorList>
    </citation>
    <scope>NUCLEOTIDE SEQUENCE</scope>
    <source>
        <strain evidence="2">LEGE 07310</strain>
    </source>
</reference>
<dbReference type="PROSITE" id="PS50883">
    <property type="entry name" value="EAL"/>
    <property type="match status" value="1"/>
</dbReference>
<dbReference type="InterPro" id="IPR050706">
    <property type="entry name" value="Cyclic-di-GMP_PDE-like"/>
</dbReference>